<evidence type="ECO:0000256" key="1">
    <source>
        <dbReference type="ARBA" id="ARBA00002624"/>
    </source>
</evidence>
<dbReference type="InterPro" id="IPR012338">
    <property type="entry name" value="Beta-lactam/transpept-like"/>
</dbReference>
<evidence type="ECO:0000256" key="19">
    <source>
        <dbReference type="ARBA" id="ARBA00022989"/>
    </source>
</evidence>
<evidence type="ECO:0000256" key="23">
    <source>
        <dbReference type="ARBA" id="ARBA00023316"/>
    </source>
</evidence>
<dbReference type="Gene3D" id="1.10.3810.10">
    <property type="entry name" value="Biosynthetic peptidoglycan transglycosylase-like"/>
    <property type="match status" value="1"/>
</dbReference>
<dbReference type="NCBIfam" id="TIGR02074">
    <property type="entry name" value="PBP_1a_fam"/>
    <property type="match status" value="1"/>
</dbReference>
<evidence type="ECO:0000256" key="5">
    <source>
        <dbReference type="ARBA" id="ARBA00007739"/>
    </source>
</evidence>
<dbReference type="EC" id="2.4.99.28" evidence="25"/>
<dbReference type="EC" id="3.4.16.4" evidence="6"/>
<comment type="similarity">
    <text evidence="5">In the N-terminal section; belongs to the glycosyltransferase 51 family.</text>
</comment>
<keyword evidence="20 28" id="KW-0472">Membrane</keyword>
<dbReference type="Gene3D" id="3.40.710.10">
    <property type="entry name" value="DD-peptidase/beta-lactamase superfamily"/>
    <property type="match status" value="2"/>
</dbReference>
<evidence type="ECO:0000259" key="29">
    <source>
        <dbReference type="Pfam" id="PF00905"/>
    </source>
</evidence>
<keyword evidence="18" id="KW-0573">Peptidoglycan synthesis</keyword>
<keyword evidence="33" id="KW-1185">Reference proteome</keyword>
<evidence type="ECO:0000256" key="14">
    <source>
        <dbReference type="ARBA" id="ARBA00022692"/>
    </source>
</evidence>
<keyword evidence="14 28" id="KW-0812">Transmembrane</keyword>
<evidence type="ECO:0000256" key="22">
    <source>
        <dbReference type="ARBA" id="ARBA00023268"/>
    </source>
</evidence>
<keyword evidence="17" id="KW-0735">Signal-anchor</keyword>
<evidence type="ECO:0000256" key="6">
    <source>
        <dbReference type="ARBA" id="ARBA00012448"/>
    </source>
</evidence>
<feature type="domain" description="Penicillin-binding protein OB-like" evidence="31">
    <location>
        <begin position="330"/>
        <end position="438"/>
    </location>
</feature>
<dbReference type="InterPro" id="IPR036950">
    <property type="entry name" value="PBP_transglycosylase"/>
</dbReference>
<keyword evidence="21" id="KW-0046">Antibiotic resistance</keyword>
<evidence type="ECO:0000256" key="15">
    <source>
        <dbReference type="ARBA" id="ARBA00022801"/>
    </source>
</evidence>
<evidence type="ECO:0000313" key="33">
    <source>
        <dbReference type="Proteomes" id="UP001162030"/>
    </source>
</evidence>
<dbReference type="InterPro" id="IPR012340">
    <property type="entry name" value="NA-bd_OB-fold"/>
</dbReference>
<evidence type="ECO:0000256" key="2">
    <source>
        <dbReference type="ARBA" id="ARBA00004249"/>
    </source>
</evidence>
<evidence type="ECO:0000256" key="11">
    <source>
        <dbReference type="ARBA" id="ARBA00022670"/>
    </source>
</evidence>
<dbReference type="Pfam" id="PF17092">
    <property type="entry name" value="PCB_OB"/>
    <property type="match status" value="1"/>
</dbReference>
<keyword evidence="12 32" id="KW-0328">Glycosyltransferase</keyword>
<feature type="domain" description="Penicillin-binding protein transpeptidase" evidence="29">
    <location>
        <begin position="440"/>
        <end position="697"/>
    </location>
</feature>
<keyword evidence="11" id="KW-0645">Protease</keyword>
<dbReference type="PANTHER" id="PTHR32282:SF27">
    <property type="entry name" value="PENICILLIN-BINDING PROTEIN 1A"/>
    <property type="match status" value="1"/>
</dbReference>
<keyword evidence="13 32" id="KW-0808">Transferase</keyword>
<dbReference type="InterPro" id="IPR031376">
    <property type="entry name" value="PCB_OB"/>
</dbReference>
<sequence length="822" mass="91619">MRTRNNRGQARSRSASLIKLIFLFLLGGFASLVLAAFLLYRFIAPQLPNTEVLRDARYQTPMSIYSKDGLLMAQYGEMKRSPVSFSEVPSRVIQAFLAAEDNRFFKHRGVDYVGLMRATFSFLRTGKKKQGGSTITMQVARNFFLSSEKTFYRKLKEIVLAVKIESELTKEQILELYLNKIYFGHHAYGVVAASQVYYGKKINELEVDEIAMIAGLPKAPSAFNPITNPQRAVERRNYVLKQMRKLGYIDDQTYQEAIERPVTAKLHTTPIELNAPYVAELIRNEMYRQYGEAAYTNGFRIYTTIDSRLQRAADKALRLALHEYDERHGFRGVTQRIDLKKEKRREYWDRQLSSIPKTGETVPGLVLAVNETSADVYLGHQQQIVLDWDGLKWARRYISENAQGPFPRSAKEILKAGDLIRLRKDGDGHWKLSQIPQVEGALVALDPTSGAVVALAGGYDFAISKFNRATQAQRQPGSGFKPVLYSAALAQGYTPASVVNDAPVVFSDPSQEGGFWRPQNYSGRFYGPTRLRVALAKSRNLVSIRLLQSIGLTKAIDMARRFGFQPEELPRSLPLALGSGTATPLRMAQAYAVFANGGFRVEPYFIERIETEAGGMVFQATPQIACANCSDADDHQTNFAPRILSAQVHYMMNSMLQDVVRTGTAVRAMELGRNDVAGKTGTTNDYKDAWFNGYVPSLTAVAWIGFDSSKSLGKGETGGKAALPMWIHFMREALKDVPEQTFPLPSGLTIARMDPSTGMLALPGSPNAVFEVFPSGRVPRYYAAPRVSAPPPSESIADEEQPRPLEPTVPSVTTDKPIESLF</sequence>
<protein>
    <recommendedName>
        <fullName evidence="7">Penicillin-binding protein 1A</fullName>
        <ecNumber evidence="25">2.4.99.28</ecNumber>
        <ecNumber evidence="6">3.4.16.4</ecNumber>
    </recommendedName>
</protein>
<dbReference type="EMBL" id="OX458333">
    <property type="protein sequence ID" value="CAI8919808.1"/>
    <property type="molecule type" value="Genomic_DNA"/>
</dbReference>
<gene>
    <name evidence="32" type="primary">mrcA</name>
    <name evidence="32" type="ORF">MSZNOR_3817</name>
</gene>
<dbReference type="PANTHER" id="PTHR32282">
    <property type="entry name" value="BINDING PROTEIN TRANSPEPTIDASE, PUTATIVE-RELATED"/>
    <property type="match status" value="1"/>
</dbReference>
<comment type="subcellular location">
    <subcellularLocation>
        <location evidence="2">Cell inner membrane</location>
        <topology evidence="2">Single-pass type II membrane protein</topology>
    </subcellularLocation>
</comment>
<evidence type="ECO:0000256" key="17">
    <source>
        <dbReference type="ARBA" id="ARBA00022968"/>
    </source>
</evidence>
<evidence type="ECO:0000256" key="16">
    <source>
        <dbReference type="ARBA" id="ARBA00022960"/>
    </source>
</evidence>
<evidence type="ECO:0000256" key="27">
    <source>
        <dbReference type="SAM" id="MobiDB-lite"/>
    </source>
</evidence>
<dbReference type="InterPro" id="IPR001264">
    <property type="entry name" value="Glyco_trans_51"/>
</dbReference>
<evidence type="ECO:0000256" key="24">
    <source>
        <dbReference type="ARBA" id="ARBA00034000"/>
    </source>
</evidence>
<evidence type="ECO:0000256" key="18">
    <source>
        <dbReference type="ARBA" id="ARBA00022984"/>
    </source>
</evidence>
<evidence type="ECO:0000259" key="31">
    <source>
        <dbReference type="Pfam" id="PF17092"/>
    </source>
</evidence>
<evidence type="ECO:0000256" key="20">
    <source>
        <dbReference type="ARBA" id="ARBA00023136"/>
    </source>
</evidence>
<dbReference type="SUPFAM" id="SSF56601">
    <property type="entry name" value="beta-lactamase/transpeptidase-like"/>
    <property type="match status" value="1"/>
</dbReference>
<dbReference type="Gene3D" id="2.40.50.140">
    <property type="entry name" value="Nucleic acid-binding proteins"/>
    <property type="match status" value="1"/>
</dbReference>
<keyword evidence="23" id="KW-0961">Cell wall biogenesis/degradation</keyword>
<feature type="transmembrane region" description="Helical" evidence="28">
    <location>
        <begin position="20"/>
        <end position="43"/>
    </location>
</feature>
<evidence type="ECO:0000259" key="30">
    <source>
        <dbReference type="Pfam" id="PF00912"/>
    </source>
</evidence>
<keyword evidence="16" id="KW-0133">Cell shape</keyword>
<comment type="function">
    <text evidence="1">Cell wall formation. Synthesis of cross-linked peptidoglycan from the lipid intermediates. The enzyme has a penicillin-insensitive transglycosylase N-terminal domain (formation of linear glycan strands) and a penicillin-sensitive transpeptidase C-terminal domain (cross-linking of the peptide subunits).</text>
</comment>
<feature type="region of interest" description="Disordered" evidence="27">
    <location>
        <begin position="784"/>
        <end position="822"/>
    </location>
</feature>
<feature type="domain" description="Glycosyl transferase family 51" evidence="30">
    <location>
        <begin position="71"/>
        <end position="243"/>
    </location>
</feature>
<keyword evidence="9" id="KW-0997">Cell inner membrane</keyword>
<dbReference type="GO" id="GO:0016757">
    <property type="term" value="F:glycosyltransferase activity"/>
    <property type="evidence" value="ECO:0007669"/>
    <property type="project" value="UniProtKB-KW"/>
</dbReference>
<evidence type="ECO:0000256" key="4">
    <source>
        <dbReference type="ARBA" id="ARBA00007090"/>
    </source>
</evidence>
<organism evidence="32 33">
    <name type="scientific">Methylocaldum szegediense</name>
    <dbReference type="NCBI Taxonomy" id="73780"/>
    <lineage>
        <taxon>Bacteria</taxon>
        <taxon>Pseudomonadati</taxon>
        <taxon>Pseudomonadota</taxon>
        <taxon>Gammaproteobacteria</taxon>
        <taxon>Methylococcales</taxon>
        <taxon>Methylococcaceae</taxon>
        <taxon>Methylocaldum</taxon>
    </lineage>
</organism>
<evidence type="ECO:0000256" key="9">
    <source>
        <dbReference type="ARBA" id="ARBA00022519"/>
    </source>
</evidence>
<dbReference type="Pfam" id="PF00912">
    <property type="entry name" value="Transgly"/>
    <property type="match status" value="1"/>
</dbReference>
<keyword evidence="8" id="KW-1003">Cell membrane</keyword>
<name>A0ABM9I694_9GAMM</name>
<evidence type="ECO:0000256" key="8">
    <source>
        <dbReference type="ARBA" id="ARBA00022475"/>
    </source>
</evidence>
<keyword evidence="10" id="KW-0121">Carboxypeptidase</keyword>
<dbReference type="SUPFAM" id="SSF53955">
    <property type="entry name" value="Lysozyme-like"/>
    <property type="match status" value="1"/>
</dbReference>
<evidence type="ECO:0000256" key="3">
    <source>
        <dbReference type="ARBA" id="ARBA00004752"/>
    </source>
</evidence>
<evidence type="ECO:0000256" key="26">
    <source>
        <dbReference type="ARBA" id="ARBA00049902"/>
    </source>
</evidence>
<evidence type="ECO:0000256" key="13">
    <source>
        <dbReference type="ARBA" id="ARBA00022679"/>
    </source>
</evidence>
<evidence type="ECO:0000256" key="12">
    <source>
        <dbReference type="ARBA" id="ARBA00022676"/>
    </source>
</evidence>
<evidence type="ECO:0000313" key="32">
    <source>
        <dbReference type="EMBL" id="CAI8919808.1"/>
    </source>
</evidence>
<evidence type="ECO:0000256" key="10">
    <source>
        <dbReference type="ARBA" id="ARBA00022645"/>
    </source>
</evidence>
<dbReference type="InterPro" id="IPR001460">
    <property type="entry name" value="PCN-bd_Tpept"/>
</dbReference>
<comment type="similarity">
    <text evidence="4">In the C-terminal section; belongs to the transpeptidase family.</text>
</comment>
<accession>A0ABM9I694</accession>
<evidence type="ECO:0000256" key="25">
    <source>
        <dbReference type="ARBA" id="ARBA00044770"/>
    </source>
</evidence>
<keyword evidence="19 28" id="KW-1133">Transmembrane helix</keyword>
<dbReference type="Proteomes" id="UP001162030">
    <property type="component" value="Chromosome"/>
</dbReference>
<comment type="pathway">
    <text evidence="3">Cell wall biogenesis; peptidoglycan biosynthesis.</text>
</comment>
<dbReference type="InterPro" id="IPR023346">
    <property type="entry name" value="Lysozyme-like_dom_sf"/>
</dbReference>
<keyword evidence="15" id="KW-0378">Hydrolase</keyword>
<reference evidence="32 33" key="1">
    <citation type="submission" date="2023-03" db="EMBL/GenBank/DDBJ databases">
        <authorList>
            <person name="Pearce D."/>
        </authorList>
    </citation>
    <scope>NUCLEOTIDE SEQUENCE [LARGE SCALE GENOMIC DNA]</scope>
    <source>
        <strain evidence="32">Msz</strain>
    </source>
</reference>
<comment type="catalytic activity">
    <reaction evidence="26">
        <text>[GlcNAc-(1-&gt;4)-Mur2Ac(oyl-L-Ala-gamma-D-Glu-L-Lys-D-Ala-D-Ala)](n)-di-trans,octa-cis-undecaprenyl diphosphate + beta-D-GlcNAc-(1-&gt;4)-Mur2Ac(oyl-L-Ala-gamma-D-Glu-L-Lys-D-Ala-D-Ala)-di-trans,octa-cis-undecaprenyl diphosphate = [GlcNAc-(1-&gt;4)-Mur2Ac(oyl-L-Ala-gamma-D-Glu-L-Lys-D-Ala-D-Ala)](n+1)-di-trans,octa-cis-undecaprenyl diphosphate + di-trans,octa-cis-undecaprenyl diphosphate + H(+)</text>
        <dbReference type="Rhea" id="RHEA:23708"/>
        <dbReference type="Rhea" id="RHEA-COMP:9602"/>
        <dbReference type="Rhea" id="RHEA-COMP:9603"/>
        <dbReference type="ChEBI" id="CHEBI:15378"/>
        <dbReference type="ChEBI" id="CHEBI:58405"/>
        <dbReference type="ChEBI" id="CHEBI:60033"/>
        <dbReference type="ChEBI" id="CHEBI:78435"/>
        <dbReference type="EC" id="2.4.99.28"/>
    </reaction>
</comment>
<evidence type="ECO:0000256" key="28">
    <source>
        <dbReference type="SAM" id="Phobius"/>
    </source>
</evidence>
<evidence type="ECO:0000256" key="21">
    <source>
        <dbReference type="ARBA" id="ARBA00023251"/>
    </source>
</evidence>
<comment type="catalytic activity">
    <reaction evidence="24">
        <text>Preferential cleavage: (Ac)2-L-Lys-D-Ala-|-D-Ala. Also transpeptidation of peptidyl-alanyl moieties that are N-acyl substituents of D-alanine.</text>
        <dbReference type="EC" id="3.4.16.4"/>
    </reaction>
</comment>
<evidence type="ECO:0000256" key="7">
    <source>
        <dbReference type="ARBA" id="ARBA00018638"/>
    </source>
</evidence>
<keyword evidence="22" id="KW-0511">Multifunctional enzyme</keyword>
<dbReference type="InterPro" id="IPR050396">
    <property type="entry name" value="Glycosyltr_51/Transpeptidase"/>
</dbReference>
<proteinExistence type="inferred from homology"/>
<dbReference type="Pfam" id="PF00905">
    <property type="entry name" value="Transpeptidase"/>
    <property type="match status" value="1"/>
</dbReference>